<feature type="transmembrane region" description="Helical" evidence="1">
    <location>
        <begin position="249"/>
        <end position="270"/>
    </location>
</feature>
<keyword evidence="1" id="KW-0472">Membrane</keyword>
<reference evidence="3 4" key="1">
    <citation type="submission" date="2022-01" db="EMBL/GenBank/DDBJ databases">
        <title>Paraglaciecola sp. G1-23.</title>
        <authorList>
            <person name="Jin M.S."/>
            <person name="Han D.M."/>
            <person name="Kim H.M."/>
            <person name="Jeon C.O."/>
        </authorList>
    </citation>
    <scope>NUCLEOTIDE SEQUENCE [LARGE SCALE GENOMIC DNA]</scope>
    <source>
        <strain evidence="3 4">G1-23</strain>
    </source>
</reference>
<evidence type="ECO:0000259" key="2">
    <source>
        <dbReference type="PROSITE" id="PS50006"/>
    </source>
</evidence>
<feature type="transmembrane region" description="Helical" evidence="1">
    <location>
        <begin position="158"/>
        <end position="177"/>
    </location>
</feature>
<feature type="transmembrane region" description="Helical" evidence="1">
    <location>
        <begin position="224"/>
        <end position="242"/>
    </location>
</feature>
<proteinExistence type="predicted"/>
<dbReference type="EMBL" id="JAKGAS010000005">
    <property type="protein sequence ID" value="MCF2948705.1"/>
    <property type="molecule type" value="Genomic_DNA"/>
</dbReference>
<dbReference type="Pfam" id="PF16697">
    <property type="entry name" value="Yop-YscD_cpl"/>
    <property type="match status" value="1"/>
</dbReference>
<dbReference type="Gene3D" id="2.60.200.20">
    <property type="match status" value="1"/>
</dbReference>
<sequence length="329" mass="36946">MELVLEILSRNGQVQDYFKLSGDQADIGRAYDNDIVIKDQYICPHHLNISVKDGQVWVTDKQSVNGVKTEQNQAISATTAFEFGQVFVVGNLFLRVVNSQQQLAKAVKMTMLEELSQRANRWYWAVLIMVIVFGLSVCSRYLSQSTEIVWSKLVVKDLSMLLTLFIGGVFIAGAANVFKKEVRFFTCIVLSALWGVVTLATSKLNGFLSFNFGSNLLLTVIEKLITFGLLAAALWAILYLTTHFSYKKISVISLVLVFTGQGLFIAYKLADDRVRVYPNHSVHVLPDGYLVNSSEDASTWIKNTKSLYQASFKEAKRRNDKADNRLAEN</sequence>
<name>A0ABS9D8L1_9ALTE</name>
<evidence type="ECO:0000313" key="4">
    <source>
        <dbReference type="Proteomes" id="UP001521137"/>
    </source>
</evidence>
<dbReference type="InterPro" id="IPR032030">
    <property type="entry name" value="YscD_cytoplasmic_dom"/>
</dbReference>
<evidence type="ECO:0000313" key="3">
    <source>
        <dbReference type="EMBL" id="MCF2948705.1"/>
    </source>
</evidence>
<dbReference type="InterPro" id="IPR000253">
    <property type="entry name" value="FHA_dom"/>
</dbReference>
<evidence type="ECO:0000256" key="1">
    <source>
        <dbReference type="SAM" id="Phobius"/>
    </source>
</evidence>
<dbReference type="PROSITE" id="PS50006">
    <property type="entry name" value="FHA_DOMAIN"/>
    <property type="match status" value="1"/>
</dbReference>
<dbReference type="Proteomes" id="UP001521137">
    <property type="component" value="Unassembled WGS sequence"/>
</dbReference>
<dbReference type="RefSeq" id="WP_235312670.1">
    <property type="nucleotide sequence ID" value="NZ_JAKGAS010000005.1"/>
</dbReference>
<feature type="domain" description="FHA" evidence="2">
    <location>
        <begin position="25"/>
        <end position="74"/>
    </location>
</feature>
<keyword evidence="1" id="KW-1133">Transmembrane helix</keyword>
<keyword evidence="4" id="KW-1185">Reference proteome</keyword>
<organism evidence="3 4">
    <name type="scientific">Paraglaciecola algarum</name>
    <dbReference type="NCBI Taxonomy" id="3050085"/>
    <lineage>
        <taxon>Bacteria</taxon>
        <taxon>Pseudomonadati</taxon>
        <taxon>Pseudomonadota</taxon>
        <taxon>Gammaproteobacteria</taxon>
        <taxon>Alteromonadales</taxon>
        <taxon>Alteromonadaceae</taxon>
        <taxon>Paraglaciecola</taxon>
    </lineage>
</organism>
<dbReference type="SUPFAM" id="SSF49879">
    <property type="entry name" value="SMAD/FHA domain"/>
    <property type="match status" value="1"/>
</dbReference>
<keyword evidence="1" id="KW-0812">Transmembrane</keyword>
<feature type="transmembrane region" description="Helical" evidence="1">
    <location>
        <begin position="122"/>
        <end position="142"/>
    </location>
</feature>
<dbReference type="CDD" id="cd00060">
    <property type="entry name" value="FHA"/>
    <property type="match status" value="1"/>
</dbReference>
<feature type="transmembrane region" description="Helical" evidence="1">
    <location>
        <begin position="184"/>
        <end position="204"/>
    </location>
</feature>
<accession>A0ABS9D8L1</accession>
<protein>
    <submittedName>
        <fullName evidence="3">FHA domain-containing protein</fullName>
    </submittedName>
</protein>
<dbReference type="InterPro" id="IPR008984">
    <property type="entry name" value="SMAD_FHA_dom_sf"/>
</dbReference>
<gene>
    <name evidence="3" type="ORF">L0668_11350</name>
</gene>
<comment type="caution">
    <text evidence="3">The sequence shown here is derived from an EMBL/GenBank/DDBJ whole genome shotgun (WGS) entry which is preliminary data.</text>
</comment>